<keyword evidence="1" id="KW-0732">Signal</keyword>
<gene>
    <name evidence="3" type="ORF">SAMN06296065_12033</name>
</gene>
<dbReference type="RefSeq" id="WP_283407119.1">
    <property type="nucleotide sequence ID" value="NZ_FXUI01000020.1"/>
</dbReference>
<dbReference type="PROSITE" id="PS51257">
    <property type="entry name" value="PROKAR_LIPOPROTEIN"/>
    <property type="match status" value="1"/>
</dbReference>
<feature type="chain" id="PRO_5045817205" evidence="1">
    <location>
        <begin position="24"/>
        <end position="187"/>
    </location>
</feature>
<protein>
    <submittedName>
        <fullName evidence="3">Membrane protein</fullName>
    </submittedName>
</protein>
<dbReference type="InterPro" id="IPR025419">
    <property type="entry name" value="DUF4142"/>
</dbReference>
<dbReference type="EMBL" id="FXUI01000020">
    <property type="protein sequence ID" value="SMP81918.1"/>
    <property type="molecule type" value="Genomic_DNA"/>
</dbReference>
<organism evidence="3 4">
    <name type="scientific">Novosphingobium panipatense</name>
    <dbReference type="NCBI Taxonomy" id="428991"/>
    <lineage>
        <taxon>Bacteria</taxon>
        <taxon>Pseudomonadati</taxon>
        <taxon>Pseudomonadota</taxon>
        <taxon>Alphaproteobacteria</taxon>
        <taxon>Sphingomonadales</taxon>
        <taxon>Sphingomonadaceae</taxon>
        <taxon>Novosphingobium</taxon>
    </lineage>
</organism>
<feature type="signal peptide" evidence="1">
    <location>
        <begin position="1"/>
        <end position="23"/>
    </location>
</feature>
<name>A0ABY1QY13_9SPHN</name>
<reference evidence="3 4" key="1">
    <citation type="submission" date="2017-05" db="EMBL/GenBank/DDBJ databases">
        <authorList>
            <person name="Varghese N."/>
            <person name="Submissions S."/>
        </authorList>
    </citation>
    <scope>NUCLEOTIDE SEQUENCE [LARGE SCALE GENOMIC DNA]</scope>
    <source>
        <strain evidence="3 4">SM16</strain>
    </source>
</reference>
<evidence type="ECO:0000256" key="1">
    <source>
        <dbReference type="SAM" id="SignalP"/>
    </source>
</evidence>
<proteinExistence type="predicted"/>
<comment type="caution">
    <text evidence="3">The sequence shown here is derived from an EMBL/GenBank/DDBJ whole genome shotgun (WGS) entry which is preliminary data.</text>
</comment>
<accession>A0ABY1QY13</accession>
<evidence type="ECO:0000313" key="4">
    <source>
        <dbReference type="Proteomes" id="UP001157910"/>
    </source>
</evidence>
<dbReference type="InterPro" id="IPR012347">
    <property type="entry name" value="Ferritin-like"/>
</dbReference>
<sequence length="187" mass="19287">MKHRLLIAASVAAVILAGCNREADPATETTTTVAVADPATEVPVTPTETPGQVFANVAAASDAFEIETSKLAQTNAASDEIKKFADQMVKAHTESTAKLKAAAAAANPQITPMPQMTAAQQAQLDDLKGKTGAEFDRAYATAQVTAHQATLDALQGYSAGGDVPALKDFATSLIPIVTAHLNMAKAL</sequence>
<keyword evidence="4" id="KW-1185">Reference proteome</keyword>
<dbReference type="Proteomes" id="UP001157910">
    <property type="component" value="Unassembled WGS sequence"/>
</dbReference>
<dbReference type="Pfam" id="PF13628">
    <property type="entry name" value="DUF4142"/>
    <property type="match status" value="1"/>
</dbReference>
<evidence type="ECO:0000259" key="2">
    <source>
        <dbReference type="Pfam" id="PF13628"/>
    </source>
</evidence>
<dbReference type="Gene3D" id="1.20.1260.10">
    <property type="match status" value="1"/>
</dbReference>
<dbReference type="PANTHER" id="PTHR38593">
    <property type="entry name" value="BLR2558 PROTEIN"/>
    <property type="match status" value="1"/>
</dbReference>
<feature type="domain" description="DUF4142" evidence="2">
    <location>
        <begin position="52"/>
        <end position="187"/>
    </location>
</feature>
<evidence type="ECO:0000313" key="3">
    <source>
        <dbReference type="EMBL" id="SMP81918.1"/>
    </source>
</evidence>
<dbReference type="PANTHER" id="PTHR38593:SF1">
    <property type="entry name" value="BLR2558 PROTEIN"/>
    <property type="match status" value="1"/>
</dbReference>